<comment type="caution">
    <text evidence="1">The sequence shown here is derived from an EMBL/GenBank/DDBJ whole genome shotgun (WGS) entry which is preliminary data.</text>
</comment>
<sequence length="120" mass="13953">MRGNCWCTVRPLQTKFARLYRLVLKRKITVADLVKDGDWISINWDCLFVRLLRDREVQSLESIKILIAASSIKSGMADRIIWVHEKAHRIACSSGVDHPDFNFDAGWLETINYFKTSRNL</sequence>
<evidence type="ECO:0000313" key="2">
    <source>
        <dbReference type="Proteomes" id="UP001472677"/>
    </source>
</evidence>
<accession>A0ABR2D204</accession>
<organism evidence="1 2">
    <name type="scientific">Hibiscus sabdariffa</name>
    <name type="common">roselle</name>
    <dbReference type="NCBI Taxonomy" id="183260"/>
    <lineage>
        <taxon>Eukaryota</taxon>
        <taxon>Viridiplantae</taxon>
        <taxon>Streptophyta</taxon>
        <taxon>Embryophyta</taxon>
        <taxon>Tracheophyta</taxon>
        <taxon>Spermatophyta</taxon>
        <taxon>Magnoliopsida</taxon>
        <taxon>eudicotyledons</taxon>
        <taxon>Gunneridae</taxon>
        <taxon>Pentapetalae</taxon>
        <taxon>rosids</taxon>
        <taxon>malvids</taxon>
        <taxon>Malvales</taxon>
        <taxon>Malvaceae</taxon>
        <taxon>Malvoideae</taxon>
        <taxon>Hibiscus</taxon>
    </lineage>
</organism>
<reference evidence="1 2" key="1">
    <citation type="journal article" date="2024" name="G3 (Bethesda)">
        <title>Genome assembly of Hibiscus sabdariffa L. provides insights into metabolisms of medicinal natural products.</title>
        <authorList>
            <person name="Kim T."/>
        </authorList>
    </citation>
    <scope>NUCLEOTIDE SEQUENCE [LARGE SCALE GENOMIC DNA]</scope>
    <source>
        <strain evidence="1">TK-2024</strain>
        <tissue evidence="1">Old leaves</tissue>
    </source>
</reference>
<evidence type="ECO:0000313" key="1">
    <source>
        <dbReference type="EMBL" id="KAK8527785.1"/>
    </source>
</evidence>
<dbReference type="EMBL" id="JBBPBM010000038">
    <property type="protein sequence ID" value="KAK8527785.1"/>
    <property type="molecule type" value="Genomic_DNA"/>
</dbReference>
<keyword evidence="2" id="KW-1185">Reference proteome</keyword>
<protein>
    <submittedName>
        <fullName evidence="1">Uncharacterized protein</fullName>
    </submittedName>
</protein>
<proteinExistence type="predicted"/>
<name>A0ABR2D204_9ROSI</name>
<dbReference type="Proteomes" id="UP001472677">
    <property type="component" value="Unassembled WGS sequence"/>
</dbReference>
<gene>
    <name evidence="1" type="ORF">V6N12_054984</name>
</gene>